<dbReference type="InterPro" id="IPR036607">
    <property type="entry name" value="PRKCSH"/>
</dbReference>
<feature type="compositionally biased region" description="Basic residues" evidence="5">
    <location>
        <begin position="292"/>
        <end position="301"/>
    </location>
</feature>
<keyword evidence="2" id="KW-0732">Signal</keyword>
<feature type="compositionally biased region" description="Low complexity" evidence="5">
    <location>
        <begin position="78"/>
        <end position="92"/>
    </location>
</feature>
<evidence type="ECO:0000256" key="3">
    <source>
        <dbReference type="ARBA" id="ARBA00022824"/>
    </source>
</evidence>
<feature type="domain" description="MRH" evidence="6">
    <location>
        <begin position="804"/>
        <end position="912"/>
    </location>
</feature>
<feature type="region of interest" description="Disordered" evidence="5">
    <location>
        <begin position="265"/>
        <end position="315"/>
    </location>
</feature>
<evidence type="ECO:0000256" key="1">
    <source>
        <dbReference type="ARBA" id="ARBA00022387"/>
    </source>
</evidence>
<dbReference type="GO" id="GO:0006491">
    <property type="term" value="P:N-glycan processing"/>
    <property type="evidence" value="ECO:0007669"/>
    <property type="project" value="TreeGrafter"/>
</dbReference>
<dbReference type="Pfam" id="PF13015">
    <property type="entry name" value="PRKCSH_1"/>
    <property type="match status" value="1"/>
</dbReference>
<evidence type="ECO:0000313" key="7">
    <source>
        <dbReference type="EMBL" id="TIB17371.1"/>
    </source>
</evidence>
<dbReference type="InterPro" id="IPR044865">
    <property type="entry name" value="MRH_dom"/>
</dbReference>
<keyword evidence="3" id="KW-0256">Endoplasmic reticulum</keyword>
<evidence type="ECO:0000256" key="4">
    <source>
        <dbReference type="ARBA" id="ARBA00023157"/>
    </source>
</evidence>
<dbReference type="GO" id="GO:0017177">
    <property type="term" value="C:glucosidase II complex"/>
    <property type="evidence" value="ECO:0007669"/>
    <property type="project" value="TreeGrafter"/>
</dbReference>
<accession>A0A4T0ID15</accession>
<feature type="compositionally biased region" description="Basic residues" evidence="5">
    <location>
        <begin position="110"/>
        <end position="119"/>
    </location>
</feature>
<dbReference type="InterPro" id="IPR028146">
    <property type="entry name" value="PRKCSH_N"/>
</dbReference>
<name>A0A4T0ID15_WALIC</name>
<feature type="region of interest" description="Disordered" evidence="5">
    <location>
        <begin position="44"/>
        <end position="142"/>
    </location>
</feature>
<dbReference type="InterPro" id="IPR039794">
    <property type="entry name" value="Gtb1-like"/>
</dbReference>
<gene>
    <name evidence="7" type="ORF">E3P90_00128</name>
</gene>
<dbReference type="PROSITE" id="PS51914">
    <property type="entry name" value="MRH"/>
    <property type="match status" value="1"/>
</dbReference>
<keyword evidence="4" id="KW-1015">Disulfide bond</keyword>
<dbReference type="EMBL" id="SPOF01000001">
    <property type="protein sequence ID" value="TIB17371.1"/>
    <property type="molecule type" value="Genomic_DNA"/>
</dbReference>
<dbReference type="Pfam" id="PF12999">
    <property type="entry name" value="PRKCSH-like"/>
    <property type="match status" value="1"/>
</dbReference>
<dbReference type="PANTHER" id="PTHR12630">
    <property type="entry name" value="N-LINKED OLIGOSACCHARIDE PROCESSING"/>
    <property type="match status" value="1"/>
</dbReference>
<evidence type="ECO:0000259" key="6">
    <source>
        <dbReference type="PROSITE" id="PS51914"/>
    </source>
</evidence>
<evidence type="ECO:0000256" key="5">
    <source>
        <dbReference type="SAM" id="MobiDB-lite"/>
    </source>
</evidence>
<comment type="caution">
    <text evidence="7">The sequence shown here is derived from an EMBL/GenBank/DDBJ whole genome shotgun (WGS) entry which is preliminary data.</text>
</comment>
<protein>
    <recommendedName>
        <fullName evidence="1">Glucosidase 2 subunit beta</fullName>
    </recommendedName>
</protein>
<reference evidence="7 8" key="1">
    <citation type="submission" date="2019-03" db="EMBL/GenBank/DDBJ databases">
        <title>Sequencing 23 genomes of Wallemia ichthyophaga.</title>
        <authorList>
            <person name="Gostincar C."/>
        </authorList>
    </citation>
    <scope>NUCLEOTIDE SEQUENCE [LARGE SCALE GENOMIC DNA]</scope>
    <source>
        <strain evidence="7 8">EXF-8621</strain>
    </source>
</reference>
<evidence type="ECO:0000313" key="8">
    <source>
        <dbReference type="Proteomes" id="UP000306954"/>
    </source>
</evidence>
<dbReference type="AlphaFoldDB" id="A0A4T0ID15"/>
<dbReference type="Gene3D" id="2.70.130.10">
    <property type="entry name" value="Mannose-6-phosphate receptor binding domain"/>
    <property type="match status" value="1"/>
</dbReference>
<dbReference type="SUPFAM" id="SSF50911">
    <property type="entry name" value="Mannose 6-phosphate receptor domain"/>
    <property type="match status" value="1"/>
</dbReference>
<dbReference type="Proteomes" id="UP000306954">
    <property type="component" value="Unassembled WGS sequence"/>
</dbReference>
<evidence type="ECO:0000256" key="2">
    <source>
        <dbReference type="ARBA" id="ARBA00022729"/>
    </source>
</evidence>
<organism evidence="7 8">
    <name type="scientific">Wallemia ichthyophaga</name>
    <dbReference type="NCBI Taxonomy" id="245174"/>
    <lineage>
        <taxon>Eukaryota</taxon>
        <taxon>Fungi</taxon>
        <taxon>Dikarya</taxon>
        <taxon>Basidiomycota</taxon>
        <taxon>Wallemiomycotina</taxon>
        <taxon>Wallemiomycetes</taxon>
        <taxon>Wallemiales</taxon>
        <taxon>Wallemiaceae</taxon>
        <taxon>Wallemia</taxon>
    </lineage>
</organism>
<dbReference type="PANTHER" id="PTHR12630:SF1">
    <property type="entry name" value="GLUCOSIDASE 2 SUBUNIT BETA"/>
    <property type="match status" value="1"/>
</dbReference>
<dbReference type="InterPro" id="IPR009011">
    <property type="entry name" value="Man6P_isomerase_rcpt-bd_dom_sf"/>
</dbReference>
<proteinExistence type="predicted"/>
<sequence length="933" mass="103987">MNNHDNSNSFLNYDANSLDNQINTEEANANLELALKFVQSQSQHVDGVNGTHDSTHDSSHNSTDTTDFNHDHVTSLLNQAQQHQNNNPPSLSNDDDHSDYYQEDDDLPRKRGPGRPRKSRGIDDDGRAPRKARAPRMRDEISKSTKGKYALLRDKSEVDEDKRYLDEFHGIVMTTGQAVLQSHISRILLQKISEAGIGQASGEAYGRLPNGFTASPSIWLEPHGCDISGWPDGLPPTAIGGWTNHQLYAVLRLLLEDPHNITIYRTDGKPAIPPRPFQGKRRSTTVAANSPAKKRSKKKATSSKNDDYNSLGVGTSSSEADAQAAAAAAAALQQQHFQATEPSSIDLDIKPSLFDLQFASNETNSHDDSSSQHLASLVDFATSQAANNDNGQGLQFINKRQNDRITMRLSWIVAMTLAASVTCSDRIRGVDPSLAHLYQPTNGRFQCLNDATTIAYTSLNDDYCDCPDGTDEPSTSACSGRHHTPQFYCHNEHYTPSRIHLSRVGDGLCEEECCDGSDEAEGVCANTCTQRAHRRAVHHAHSQRVRERALVTKRAYVERGLEVLGELRSSVQAKQANLLKTERAEKAGKDEVDRLETLAKDALDARLASPLYKHLLDSRNALETLALEKRAVEDDLQLLLDILLSLKNSYNPNYQDMGVLAAVREYDAYVDTHSKSSDTWSSELLSKVQKEDPVALMVSLDEPEKQDVDSALFNIEAYLPPPLSAHYRSFKKTLVGWLVKLSIIPSHSLQEEGVYLQKAKKEHKKQFDALNRASKSLAKTQAEYVELEGGLRWGRQGEWIALKHECVSQDIAEYTYELCFFDRATQRQQDRKSGGTNLGKFHSWNEDQEVEAGSEAFYSTQLYNKGQRCWNGPERSTVVEMVCGERNALIEVEELEKCAYKFLVSSPAACHESMGSVHLDKHTHVHTHAHDEL</sequence>